<feature type="chain" id="PRO_5036299202" evidence="2">
    <location>
        <begin position="26"/>
        <end position="435"/>
    </location>
</feature>
<dbReference type="AlphaFoldDB" id="A0A0W0R5N8"/>
<geneLocation type="plasmid" evidence="4 6">
    <name>9</name>
</geneLocation>
<proteinExistence type="inferred from homology"/>
<dbReference type="SUPFAM" id="SSF56954">
    <property type="entry name" value="Outer membrane efflux proteins (OEP)"/>
    <property type="match status" value="1"/>
</dbReference>
<evidence type="ECO:0000313" key="3">
    <source>
        <dbReference type="EMBL" id="KTC66399.1"/>
    </source>
</evidence>
<dbReference type="PATRIC" id="fig|45056.6.peg.1096"/>
<comment type="similarity">
    <text evidence="1">Belongs to the outer membrane factor (OMF) (TC 1.B.17) family.</text>
</comment>
<reference evidence="4 6" key="2">
    <citation type="submission" date="2018-12" db="EMBL/GenBank/DDBJ databases">
        <authorList>
            <consortium name="Pathogen Informatics"/>
        </authorList>
    </citation>
    <scope>NUCLEOTIDE SEQUENCE [LARGE SCALE GENOMIC DNA]</scope>
    <source>
        <strain evidence="4 6">NCTC12735</strain>
        <plasmid evidence="6">9</plasmid>
    </source>
</reference>
<name>A0A0W0R5N8_9GAMM</name>
<dbReference type="PANTHER" id="PTHR30203">
    <property type="entry name" value="OUTER MEMBRANE CATION EFFLUX PROTEIN"/>
    <property type="match status" value="1"/>
</dbReference>
<dbReference type="OrthoDB" id="9791261at2"/>
<evidence type="ECO:0000313" key="4">
    <source>
        <dbReference type="EMBL" id="VEH84997.1"/>
    </source>
</evidence>
<reference evidence="3 5" key="1">
    <citation type="submission" date="2015-11" db="EMBL/GenBank/DDBJ databases">
        <title>Identification of large and diverse effector repertoires of 38 Legionella species.</title>
        <authorList>
            <person name="Burstein D."/>
            <person name="Amaro F."/>
            <person name="Zusman T."/>
            <person name="Lifshitz Z."/>
            <person name="Cohen O."/>
            <person name="Gilbert J.A."/>
            <person name="Pupko T."/>
            <person name="Shuman H.A."/>
            <person name="Segal G."/>
        </authorList>
    </citation>
    <scope>NUCLEOTIDE SEQUENCE [LARGE SCALE GENOMIC DNA]</scope>
    <source>
        <strain evidence="3 5">1762-AUS-E</strain>
    </source>
</reference>
<feature type="signal peptide" evidence="2">
    <location>
        <begin position="1"/>
        <end position="25"/>
    </location>
</feature>
<evidence type="ECO:0000256" key="2">
    <source>
        <dbReference type="SAM" id="SignalP"/>
    </source>
</evidence>
<dbReference type="Proteomes" id="UP000281170">
    <property type="component" value="Plasmid 9"/>
</dbReference>
<keyword evidence="4" id="KW-0614">Plasmid</keyword>
<keyword evidence="5" id="KW-1185">Reference proteome</keyword>
<dbReference type="PANTHER" id="PTHR30203:SF24">
    <property type="entry name" value="BLR4935 PROTEIN"/>
    <property type="match status" value="1"/>
</dbReference>
<dbReference type="InterPro" id="IPR010131">
    <property type="entry name" value="MdtP/NodT-like"/>
</dbReference>
<dbReference type="STRING" id="45056.Lade_1057"/>
<dbReference type="Gene3D" id="1.20.1600.10">
    <property type="entry name" value="Outer membrane efflux proteins (OEP)"/>
    <property type="match status" value="1"/>
</dbReference>
<evidence type="ECO:0000256" key="1">
    <source>
        <dbReference type="ARBA" id="ARBA00007613"/>
    </source>
</evidence>
<evidence type="ECO:0000313" key="6">
    <source>
        <dbReference type="Proteomes" id="UP000281170"/>
    </source>
</evidence>
<dbReference type="Proteomes" id="UP000054859">
    <property type="component" value="Unassembled WGS sequence"/>
</dbReference>
<keyword evidence="2" id="KW-0732">Signal</keyword>
<dbReference type="GO" id="GO:0015562">
    <property type="term" value="F:efflux transmembrane transporter activity"/>
    <property type="evidence" value="ECO:0007669"/>
    <property type="project" value="InterPro"/>
</dbReference>
<gene>
    <name evidence="3" type="primary">cecC</name>
    <name evidence="3" type="ORF">Lade_1057</name>
    <name evidence="4" type="ORF">NCTC12735_00617</name>
</gene>
<dbReference type="KEGG" id="ladl:NCTC12735_00617"/>
<accession>A0A0W0R5N8</accession>
<dbReference type="RefSeq" id="WP_058462074.1">
    <property type="nucleotide sequence ID" value="NZ_CAAAHS010000002.1"/>
</dbReference>
<dbReference type="Pfam" id="PF02321">
    <property type="entry name" value="OEP"/>
    <property type="match status" value="1"/>
</dbReference>
<sequence>MFKGRRKQFLALGMAVSLCPILAYAEAPVGLKELNQLAIHHNKDIIASRYAMTIATAKLVQAGLWPNPSLELVNNDDRFFKDEGEYSRSIGLSQALPISGRIAKQKIVACIDIERAHAEIQEAIRQLSSKVANTYYALVVTENRLQQLNYLQRINKELVGVIHERYHAAEVSELDDNIARIEYGRIEQDKQLLRSQLITQYATLNQLIGRNPSKPLRISKTIVIPKALPPLPDLVNHALKYRPDRRGLLLAHQRALADRALAKAERFADWTLGVGVQQDKIVVDGAPPQQADKTLNLTLSVPLPLLSGNQGRILEASATRTQALMAIDAINLTIETEVMSNYGQVQTLTTSLLQTQSTSLRLGLANVKLARDAYQNGQMSLLNVLQVQRQQNDLQATYLTTVEKYYQSYVALCTAIGERHLKGICPDFPSKEECK</sequence>
<dbReference type="EMBL" id="LR134418">
    <property type="protein sequence ID" value="VEH84997.1"/>
    <property type="molecule type" value="Genomic_DNA"/>
</dbReference>
<dbReference type="EMBL" id="LNKA01000001">
    <property type="protein sequence ID" value="KTC66399.1"/>
    <property type="molecule type" value="Genomic_DNA"/>
</dbReference>
<protein>
    <submittedName>
        <fullName evidence="3">Chemiosmotic efflux system C protein C</fullName>
    </submittedName>
</protein>
<dbReference type="InterPro" id="IPR003423">
    <property type="entry name" value="OMP_efflux"/>
</dbReference>
<organism evidence="3 5">
    <name type="scientific">Legionella adelaidensis</name>
    <dbReference type="NCBI Taxonomy" id="45056"/>
    <lineage>
        <taxon>Bacteria</taxon>
        <taxon>Pseudomonadati</taxon>
        <taxon>Pseudomonadota</taxon>
        <taxon>Gammaproteobacteria</taxon>
        <taxon>Legionellales</taxon>
        <taxon>Legionellaceae</taxon>
        <taxon>Legionella</taxon>
    </lineage>
</organism>
<evidence type="ECO:0000313" key="5">
    <source>
        <dbReference type="Proteomes" id="UP000054859"/>
    </source>
</evidence>